<comment type="cofactor">
    <cofactor evidence="1">
        <name>a divalent metal cation</name>
        <dbReference type="ChEBI" id="CHEBI:60240"/>
    </cofactor>
</comment>
<evidence type="ECO:0000256" key="2">
    <source>
        <dbReference type="ARBA" id="ARBA00022801"/>
    </source>
</evidence>
<keyword evidence="4" id="KW-1185">Reference proteome</keyword>
<evidence type="ECO:0000256" key="1">
    <source>
        <dbReference type="ARBA" id="ARBA00001968"/>
    </source>
</evidence>
<dbReference type="InterPro" id="IPR003697">
    <property type="entry name" value="Maf-like"/>
</dbReference>
<dbReference type="PANTHER" id="PTHR43213">
    <property type="entry name" value="BIFUNCTIONAL DTTP/UTP PYROPHOSPHATASE/METHYLTRANSFERASE PROTEIN-RELATED"/>
    <property type="match status" value="1"/>
</dbReference>
<dbReference type="STRING" id="212602.A0A420I0M1"/>
<comment type="caution">
    <text evidence="3">The sequence shown here is derived from an EMBL/GenBank/DDBJ whole genome shotgun (WGS) entry which is preliminary data.</text>
</comment>
<dbReference type="InterPro" id="IPR029001">
    <property type="entry name" value="ITPase-like_fam"/>
</dbReference>
<evidence type="ECO:0000313" key="3">
    <source>
        <dbReference type="EMBL" id="RKF63213.1"/>
    </source>
</evidence>
<organism evidence="3 4">
    <name type="scientific">Erysiphe neolycopersici</name>
    <dbReference type="NCBI Taxonomy" id="212602"/>
    <lineage>
        <taxon>Eukaryota</taxon>
        <taxon>Fungi</taxon>
        <taxon>Dikarya</taxon>
        <taxon>Ascomycota</taxon>
        <taxon>Pezizomycotina</taxon>
        <taxon>Leotiomycetes</taxon>
        <taxon>Erysiphales</taxon>
        <taxon>Erysiphaceae</taxon>
        <taxon>Erysiphe</taxon>
    </lineage>
</organism>
<dbReference type="NCBIfam" id="TIGR00172">
    <property type="entry name" value="maf"/>
    <property type="match status" value="1"/>
</dbReference>
<dbReference type="HAMAP" id="MF_00528">
    <property type="entry name" value="Maf"/>
    <property type="match status" value="1"/>
</dbReference>
<keyword evidence="2" id="KW-0378">Hydrolase</keyword>
<dbReference type="AlphaFoldDB" id="A0A420I0M1"/>
<dbReference type="SUPFAM" id="SSF52972">
    <property type="entry name" value="ITPase-like"/>
    <property type="match status" value="1"/>
</dbReference>
<protein>
    <submittedName>
        <fullName evidence="3">Maf-like protein C3G6.03c</fullName>
    </submittedName>
</protein>
<accession>A0A420I0M1</accession>
<dbReference type="Gene3D" id="3.90.950.10">
    <property type="match status" value="1"/>
</dbReference>
<gene>
    <name evidence="3" type="ORF">OnM2_027016</name>
</gene>
<name>A0A420I0M1_9PEZI</name>
<dbReference type="EMBL" id="MCFK01002716">
    <property type="protein sequence ID" value="RKF63213.1"/>
    <property type="molecule type" value="Genomic_DNA"/>
</dbReference>
<dbReference type="PANTHER" id="PTHR43213:SF5">
    <property type="entry name" value="BIFUNCTIONAL DTTP_UTP PYROPHOSPHATASE_METHYLTRANSFERASE PROTEIN-RELATED"/>
    <property type="match status" value="1"/>
</dbReference>
<proteinExistence type="inferred from homology"/>
<evidence type="ECO:0000313" key="4">
    <source>
        <dbReference type="Proteomes" id="UP000286134"/>
    </source>
</evidence>
<dbReference type="GO" id="GO:0047429">
    <property type="term" value="F:nucleoside triphosphate diphosphatase activity"/>
    <property type="evidence" value="ECO:0007669"/>
    <property type="project" value="InterPro"/>
</dbReference>
<dbReference type="Pfam" id="PF02545">
    <property type="entry name" value="Maf"/>
    <property type="match status" value="1"/>
</dbReference>
<dbReference type="OrthoDB" id="10267058at2759"/>
<reference evidence="3 4" key="1">
    <citation type="journal article" date="2018" name="BMC Genomics">
        <title>Comparative genome analyses reveal sequence features reflecting distinct modes of host-adaptation between dicot and monocot powdery mildew.</title>
        <authorList>
            <person name="Wu Y."/>
            <person name="Ma X."/>
            <person name="Pan Z."/>
            <person name="Kale S.D."/>
            <person name="Song Y."/>
            <person name="King H."/>
            <person name="Zhang Q."/>
            <person name="Presley C."/>
            <person name="Deng X."/>
            <person name="Wei C.I."/>
            <person name="Xiao S."/>
        </authorList>
    </citation>
    <scope>NUCLEOTIDE SEQUENCE [LARGE SCALE GENOMIC DNA]</scope>
    <source>
        <strain evidence="3">UMSG2</strain>
    </source>
</reference>
<dbReference type="CDD" id="cd00555">
    <property type="entry name" value="Maf"/>
    <property type="match status" value="1"/>
</dbReference>
<dbReference type="Proteomes" id="UP000286134">
    <property type="component" value="Unassembled WGS sequence"/>
</dbReference>
<sequence>MNQCEDSVGTSLSARQQNTLIQIANSQLLMAECKESPPSYETAAISCARNTTSKSINRGPFPLDLPILTLLRNKRVILASRSPRRKQIFSLLGFKNVEVIPSTKPENLSKEDLGPFEYVLQTAIKKCLDVYTIAVSSSGASIPDPSLVVAADTIMVTTTGRILEKPRSENDHIQMLKILRDQRVHKCFTAVVAIAPREDARDPGYNIETTVEETMVHFSPEVSDDLIKAYVRTREGVDKAGGYGIQGMGSLLVEKIEGSVDNVIGLPLRTTLQLIERVVLDQDASVSEDEEKL</sequence>